<dbReference type="InterPro" id="IPR036390">
    <property type="entry name" value="WH_DNA-bd_sf"/>
</dbReference>
<dbReference type="AlphaFoldDB" id="A0AB74UZJ0"/>
<dbReference type="PANTHER" id="PTHR33169:SF14">
    <property type="entry name" value="TRANSCRIPTIONAL REGULATOR RV3488"/>
    <property type="match status" value="1"/>
</dbReference>
<evidence type="ECO:0000259" key="1">
    <source>
        <dbReference type="Pfam" id="PF03551"/>
    </source>
</evidence>
<dbReference type="SUPFAM" id="SSF46785">
    <property type="entry name" value="Winged helix' DNA-binding domain"/>
    <property type="match status" value="1"/>
</dbReference>
<sequence length="106" mass="11895">MTDRDLYAGLIRLHVLHHAAGAPIFGQEMIEELAHHGYRLSPGTLYPLLHGLEKKGYLRSSQAVAGGVRRRVYRITPKGRRAFEAAKAKVKELFGEIFHDDRSDAS</sequence>
<dbReference type="PANTHER" id="PTHR33169">
    <property type="entry name" value="PADR-FAMILY TRANSCRIPTIONAL REGULATOR"/>
    <property type="match status" value="1"/>
</dbReference>
<gene>
    <name evidence="2" type="ORF">ACFYG5_06955</name>
</gene>
<dbReference type="EMBL" id="CP170721">
    <property type="protein sequence ID" value="XIA19859.1"/>
    <property type="molecule type" value="Genomic_DNA"/>
</dbReference>
<dbReference type="InterPro" id="IPR036388">
    <property type="entry name" value="WH-like_DNA-bd_sf"/>
</dbReference>
<protein>
    <submittedName>
        <fullName evidence="2">PadR family transcriptional regulator</fullName>
    </submittedName>
</protein>
<name>A0AB74UZJ0_9GAMM</name>
<organism evidence="2">
    <name type="scientific">Rhodanobacter sp. FW102-FHT14D07</name>
    <dbReference type="NCBI Taxonomy" id="3351462"/>
    <lineage>
        <taxon>Bacteria</taxon>
        <taxon>Pseudomonadati</taxon>
        <taxon>Pseudomonadota</taxon>
        <taxon>Gammaproteobacteria</taxon>
        <taxon>Lysobacterales</taxon>
        <taxon>Rhodanobacteraceae</taxon>
        <taxon>Rhodanobacter</taxon>
    </lineage>
</organism>
<feature type="domain" description="Transcription regulator PadR N-terminal" evidence="1">
    <location>
        <begin position="15"/>
        <end position="84"/>
    </location>
</feature>
<accession>A0AB74UZJ0</accession>
<dbReference type="InterPro" id="IPR052509">
    <property type="entry name" value="Metal_resp_DNA-bind_regulator"/>
</dbReference>
<dbReference type="InterPro" id="IPR005149">
    <property type="entry name" value="Tscrpt_reg_PadR_N"/>
</dbReference>
<evidence type="ECO:0000313" key="2">
    <source>
        <dbReference type="EMBL" id="XIA19859.1"/>
    </source>
</evidence>
<proteinExistence type="predicted"/>
<dbReference type="Pfam" id="PF03551">
    <property type="entry name" value="PadR"/>
    <property type="match status" value="1"/>
</dbReference>
<reference evidence="2" key="1">
    <citation type="submission" date="2024-10" db="EMBL/GenBank/DDBJ databases">
        <authorList>
            <person name="Lesea H.P."/>
            <person name="Kuehl J.V."/>
            <person name="Chandonia J.-M."/>
        </authorList>
    </citation>
    <scope>NUCLEOTIDE SEQUENCE</scope>
    <source>
        <strain evidence="2">FW102-FHT14D07</strain>
    </source>
</reference>
<dbReference type="RefSeq" id="WP_395118486.1">
    <property type="nucleotide sequence ID" value="NZ_CP170721.1"/>
</dbReference>
<dbReference type="Gene3D" id="1.10.10.10">
    <property type="entry name" value="Winged helix-like DNA-binding domain superfamily/Winged helix DNA-binding domain"/>
    <property type="match status" value="1"/>
</dbReference>